<dbReference type="Gene3D" id="3.90.1340.10">
    <property type="entry name" value="Phage tail collar domain"/>
    <property type="match status" value="1"/>
</dbReference>
<reference evidence="2 3" key="1">
    <citation type="submission" date="2018-08" db="EMBL/GenBank/DDBJ databases">
        <title>Complete genome sequence of JP2-74.</title>
        <authorList>
            <person name="Wu L."/>
        </authorList>
    </citation>
    <scope>NUCLEOTIDE SEQUENCE [LARGE SCALE GENOMIC DNA]</scope>
    <source>
        <strain evidence="2 3">JP2-74</strain>
    </source>
</reference>
<evidence type="ECO:0000259" key="1">
    <source>
        <dbReference type="Pfam" id="PF07484"/>
    </source>
</evidence>
<dbReference type="SUPFAM" id="SSF88874">
    <property type="entry name" value="Receptor-binding domain of short tail fibre protein gp12"/>
    <property type="match status" value="2"/>
</dbReference>
<accession>A0AAD0RV50</accession>
<protein>
    <recommendedName>
        <fullName evidence="1">Phage tail collar domain-containing protein</fullName>
    </recommendedName>
</protein>
<feature type="domain" description="Phage tail collar" evidence="1">
    <location>
        <begin position="47"/>
        <end position="86"/>
    </location>
</feature>
<dbReference type="Pfam" id="PF13385">
    <property type="entry name" value="Laminin_G_3"/>
    <property type="match status" value="1"/>
</dbReference>
<dbReference type="KEGG" id="crz:D1345_22175"/>
<dbReference type="EMBL" id="CP031968">
    <property type="protein sequence ID" value="AXT48704.1"/>
    <property type="molecule type" value="Genomic_DNA"/>
</dbReference>
<dbReference type="RefSeq" id="WP_043589251.1">
    <property type="nucleotide sequence ID" value="NZ_CP031968.1"/>
</dbReference>
<dbReference type="InterPro" id="IPR037053">
    <property type="entry name" value="Phage_tail_collar_dom_sf"/>
</dbReference>
<evidence type="ECO:0000313" key="3">
    <source>
        <dbReference type="Proteomes" id="UP000259465"/>
    </source>
</evidence>
<evidence type="ECO:0000313" key="2">
    <source>
        <dbReference type="EMBL" id="AXT48704.1"/>
    </source>
</evidence>
<proteinExistence type="predicted"/>
<dbReference type="InterPro" id="IPR013320">
    <property type="entry name" value="ConA-like_dom_sf"/>
</dbReference>
<gene>
    <name evidence="2" type="ORF">D1345_22175</name>
</gene>
<dbReference type="Pfam" id="PF07484">
    <property type="entry name" value="Collar"/>
    <property type="match status" value="1"/>
</dbReference>
<dbReference type="SUPFAM" id="SSF49899">
    <property type="entry name" value="Concanavalin A-like lectins/glucanases"/>
    <property type="match status" value="1"/>
</dbReference>
<dbReference type="InterPro" id="IPR011083">
    <property type="entry name" value="Phage_tail_collar_dom"/>
</dbReference>
<dbReference type="Gene3D" id="2.60.120.200">
    <property type="match status" value="1"/>
</dbReference>
<organism evidence="2 3">
    <name type="scientific">Chromobacterium rhizoryzae</name>
    <dbReference type="NCBI Taxonomy" id="1778675"/>
    <lineage>
        <taxon>Bacteria</taxon>
        <taxon>Pseudomonadati</taxon>
        <taxon>Pseudomonadota</taxon>
        <taxon>Betaproteobacteria</taxon>
        <taxon>Neisseriales</taxon>
        <taxon>Chromobacteriaceae</taxon>
        <taxon>Chromobacterium</taxon>
    </lineage>
</organism>
<sequence>MSNTTVCIKPQFQVNVLGQAETNPVRIEMNQCCCDDGANSGASVPSGAIQYFARKEAPAGWIKADGSLVSKQQYASLYQAIGDMFANKEMDTDIQALLKFDDRNKLIDLISGKEAVLVGAANLSSEQSKFGKTSLQTKAKGHYARFTVQSKFNPDAFTIEGWHYPMFTGHPNWIFGMNASAPWGEIGLGIHSQTKAPMVWLAGPGSGFICEGVQGQANAFSEARWYHIALCYDGATYRLFVDGKLAWSLKTELRVNIPDNTIVFSVDGHDPIYADSAGGYFQDWMISKKCRYQAEFTPPGEQTGSSRPENTELFQLPDLRGEFIRGWDDGRKVDAGRVLGSAQASTQALVDDDVALAVGVIDRKSNNLLELGYEPATSSSVQVHKLTPSGQAVGDAQSLRSIRPRNLALLACIKA</sequence>
<dbReference type="Proteomes" id="UP000259465">
    <property type="component" value="Chromosome"/>
</dbReference>
<name>A0AAD0RV50_9NEIS</name>
<keyword evidence="3" id="KW-1185">Reference proteome</keyword>
<dbReference type="AlphaFoldDB" id="A0AAD0RV50"/>